<feature type="region of interest" description="Disordered" evidence="1">
    <location>
        <begin position="140"/>
        <end position="166"/>
    </location>
</feature>
<reference evidence="2 3" key="1">
    <citation type="submission" date="2021-02" db="EMBL/GenBank/DDBJ databases">
        <title>Genome assembly of Pseudopithomyces chartarum.</title>
        <authorList>
            <person name="Jauregui R."/>
            <person name="Singh J."/>
            <person name="Voisey C."/>
        </authorList>
    </citation>
    <scope>NUCLEOTIDE SEQUENCE [LARGE SCALE GENOMIC DNA]</scope>
    <source>
        <strain evidence="2 3">AGR01</strain>
    </source>
</reference>
<proteinExistence type="predicted"/>
<sequence length="959" mass="108785">MPNPARLSNTELSFDSLPISSQSSTSDDPIISIRSQAALFLYLKKAEGYLSSPTRTNVSADYSQAKFAVFKAASFKVSAAIPVNVSSTDSSSDYSGRLLQLRAGDNIEVYKMNEERLADTSNLFKYKLFHETRLTDVLTNKNKQDYPTSDSGEPNSQQSISQVSTVSSRTTVDPRYPIVVLNVSSRALFLYCLWKMSSGELSLYIDSTIPRPSTDFVTYLYQAFNLAVELKDTVFLTEVVKFIVKDPAGRPSEYAISWAYENTKPDSMLRDFVVDCTLTWADEEMEEWRKVASGVPKEFLADVTYRLMELGMGKRFGLTKADVADRFTSSMGWPVEGLDQAAKAVELVVAVVELLGPFSSFDFAITSKVYWKLCDPIIAKHKHLFAENHTIDATDSGYPYKNHILWDKLKEISVNETVGEYVRDISLPSARATYLDGNAAHDFQLNAQSAQPSPEDLDRYTAIKQRLERVYEWESTAPEDTVFGANWDEWILNGSSEPIIVMLAHYVPYLRIFRFTDLEMHEVFERAIRFIAGAYSNPSLAPKLPFQHLTTVAVAHWDTEMSCDSDWCILFCAIPSVRNFVTDAMSGDELEYSLGGLPISNVTELVFRNSLFSTSAIEDIVRRTPKLEKFSYERGDATISDSVTPTPLRDLKALVDHVGHSLQHLVFEGRDPIDEEFEDLAQVSLRGFQKLKTLRIDGCLLRAKHSTAAFDNEEKSDGGYYEEDSDTDSDTDFDLRSLLPASLEKLYLTGFSTNDEMIKASKIQDTESEFTPLLKKIYIGNNWETNEAGQCTTFLEHHDVPGIYTNPLMRYLEGAIDDDIIDKHFSIKLAWPTYEFHLPEGFSNITALYCKPHYWIYWPRIWVDTPRPPMLEFNWNFVPRNPPRPDNIRIDLHNPNAAAPLVSFVSEGAFRCFNRTTSHHTVLLWVKHRCGCHVATIETRRPERESDGTVAVLHHTWRD</sequence>
<keyword evidence="3" id="KW-1185">Reference proteome</keyword>
<evidence type="ECO:0000313" key="3">
    <source>
        <dbReference type="Proteomes" id="UP001280581"/>
    </source>
</evidence>
<name>A0AAN6RGG4_9PLEO</name>
<protein>
    <submittedName>
        <fullName evidence="2">Uncharacterized protein</fullName>
    </submittedName>
</protein>
<comment type="caution">
    <text evidence="2">The sequence shown here is derived from an EMBL/GenBank/DDBJ whole genome shotgun (WGS) entry which is preliminary data.</text>
</comment>
<organism evidence="2 3">
    <name type="scientific">Pseudopithomyces chartarum</name>
    <dbReference type="NCBI Taxonomy" id="1892770"/>
    <lineage>
        <taxon>Eukaryota</taxon>
        <taxon>Fungi</taxon>
        <taxon>Dikarya</taxon>
        <taxon>Ascomycota</taxon>
        <taxon>Pezizomycotina</taxon>
        <taxon>Dothideomycetes</taxon>
        <taxon>Pleosporomycetidae</taxon>
        <taxon>Pleosporales</taxon>
        <taxon>Massarineae</taxon>
        <taxon>Didymosphaeriaceae</taxon>
        <taxon>Pseudopithomyces</taxon>
    </lineage>
</organism>
<feature type="compositionally biased region" description="Polar residues" evidence="1">
    <location>
        <begin position="140"/>
        <end position="155"/>
    </location>
</feature>
<dbReference type="EMBL" id="WVTA01000009">
    <property type="protein sequence ID" value="KAK3207364.1"/>
    <property type="molecule type" value="Genomic_DNA"/>
</dbReference>
<evidence type="ECO:0000313" key="2">
    <source>
        <dbReference type="EMBL" id="KAK3207364.1"/>
    </source>
</evidence>
<dbReference type="Proteomes" id="UP001280581">
    <property type="component" value="Unassembled WGS sequence"/>
</dbReference>
<accession>A0AAN6RGG4</accession>
<dbReference type="AlphaFoldDB" id="A0AAN6RGG4"/>
<evidence type="ECO:0000256" key="1">
    <source>
        <dbReference type="SAM" id="MobiDB-lite"/>
    </source>
</evidence>
<feature type="compositionally biased region" description="Low complexity" evidence="1">
    <location>
        <begin position="156"/>
        <end position="166"/>
    </location>
</feature>
<gene>
    <name evidence="2" type="ORF">GRF29_103g798665</name>
</gene>